<gene>
    <name evidence="3" type="ORF">BJ989_001636</name>
</gene>
<evidence type="ECO:0000256" key="1">
    <source>
        <dbReference type="SAM" id="Coils"/>
    </source>
</evidence>
<evidence type="ECO:0000313" key="4">
    <source>
        <dbReference type="Proteomes" id="UP000544110"/>
    </source>
</evidence>
<accession>A0A7Y9ULQ6</accession>
<evidence type="ECO:0000313" key="3">
    <source>
        <dbReference type="EMBL" id="NYG55332.1"/>
    </source>
</evidence>
<keyword evidence="3" id="KW-0966">Cell projection</keyword>
<evidence type="ECO:0000256" key="2">
    <source>
        <dbReference type="SAM" id="Phobius"/>
    </source>
</evidence>
<name>A0A7Y9ULQ6_9ACTN</name>
<dbReference type="Proteomes" id="UP000544110">
    <property type="component" value="Unassembled WGS sequence"/>
</dbReference>
<reference evidence="3 4" key="1">
    <citation type="submission" date="2020-07" db="EMBL/GenBank/DDBJ databases">
        <title>Sequencing the genomes of 1000 actinobacteria strains.</title>
        <authorList>
            <person name="Klenk H.-P."/>
        </authorList>
    </citation>
    <scope>NUCLEOTIDE SEQUENCE [LARGE SCALE GENOMIC DNA]</scope>
    <source>
        <strain evidence="3 4">DSM 24552</strain>
    </source>
</reference>
<dbReference type="AlphaFoldDB" id="A0A7Y9ULQ6"/>
<feature type="coiled-coil region" evidence="1">
    <location>
        <begin position="39"/>
        <end position="66"/>
    </location>
</feature>
<dbReference type="EMBL" id="JACCAC010000001">
    <property type="protein sequence ID" value="NYG55332.1"/>
    <property type="molecule type" value="Genomic_DNA"/>
</dbReference>
<feature type="transmembrane region" description="Helical" evidence="2">
    <location>
        <begin position="6"/>
        <end position="25"/>
    </location>
</feature>
<keyword evidence="4" id="KW-1185">Reference proteome</keyword>
<comment type="caution">
    <text evidence="3">The sequence shown here is derived from an EMBL/GenBank/DDBJ whole genome shotgun (WGS) entry which is preliminary data.</text>
</comment>
<dbReference type="RefSeq" id="WP_179517794.1">
    <property type="nucleotide sequence ID" value="NZ_JACCAC010000001.1"/>
</dbReference>
<keyword evidence="2" id="KW-0812">Transmembrane</keyword>
<organism evidence="3 4">
    <name type="scientific">Nocardioides perillae</name>
    <dbReference type="NCBI Taxonomy" id="1119534"/>
    <lineage>
        <taxon>Bacteria</taxon>
        <taxon>Bacillati</taxon>
        <taxon>Actinomycetota</taxon>
        <taxon>Actinomycetes</taxon>
        <taxon>Propionibacteriales</taxon>
        <taxon>Nocardioidaceae</taxon>
        <taxon>Nocardioides</taxon>
    </lineage>
</organism>
<sequence length="76" mass="8162">MGETLYALAVLACPVGLGATMWFMMRGNKQQETASPAAAAHGEAEVVALRAELDQLRAELRDERSSSRTTAEDGPR</sequence>
<protein>
    <submittedName>
        <fullName evidence="3">Flagellar basal body-associated protein FliL</fullName>
    </submittedName>
</protein>
<keyword evidence="1" id="KW-0175">Coiled coil</keyword>
<keyword evidence="2" id="KW-1133">Transmembrane helix</keyword>
<keyword evidence="3" id="KW-0969">Cilium</keyword>
<proteinExistence type="predicted"/>
<keyword evidence="2" id="KW-0472">Membrane</keyword>
<keyword evidence="3" id="KW-0282">Flagellum</keyword>